<gene>
    <name evidence="1" type="ORF">HGA15_30280</name>
</gene>
<organism evidence="1 2">
    <name type="scientific">Nocardia flavorosea</name>
    <dbReference type="NCBI Taxonomy" id="53429"/>
    <lineage>
        <taxon>Bacteria</taxon>
        <taxon>Bacillati</taxon>
        <taxon>Actinomycetota</taxon>
        <taxon>Actinomycetes</taxon>
        <taxon>Mycobacteriales</taxon>
        <taxon>Nocardiaceae</taxon>
        <taxon>Nocardia</taxon>
    </lineage>
</organism>
<dbReference type="Proteomes" id="UP000570678">
    <property type="component" value="Unassembled WGS sequence"/>
</dbReference>
<dbReference type="EMBL" id="JAAXOT010000022">
    <property type="protein sequence ID" value="NKY60348.1"/>
    <property type="molecule type" value="Genomic_DNA"/>
</dbReference>
<dbReference type="RefSeq" id="WP_062979910.1">
    <property type="nucleotide sequence ID" value="NZ_JAAXOT010000022.1"/>
</dbReference>
<sequence>MTNADNPNYTSLDALKYLAREVINTIEWTLDSLSGNGVSEDDHYEIEALWGLAEQTSELLGPLVEDWNHYSDGREISSQVEIEYGHVYEHRWHPDPTVDKPSVSTGRLLADPGEDNGTYEVRIVPPQSVTVHRFPKGPGNVVPLRRLE</sequence>
<comment type="caution">
    <text evidence="1">The sequence shown here is derived from an EMBL/GenBank/DDBJ whole genome shotgun (WGS) entry which is preliminary data.</text>
</comment>
<name>A0A846YSE0_9NOCA</name>
<evidence type="ECO:0000313" key="2">
    <source>
        <dbReference type="Proteomes" id="UP000570678"/>
    </source>
</evidence>
<keyword evidence="2" id="KW-1185">Reference proteome</keyword>
<dbReference type="AlphaFoldDB" id="A0A846YSE0"/>
<reference evidence="1 2" key="1">
    <citation type="submission" date="2020-04" db="EMBL/GenBank/DDBJ databases">
        <title>MicrobeNet Type strains.</title>
        <authorList>
            <person name="Nicholson A.C."/>
        </authorList>
    </citation>
    <scope>NUCLEOTIDE SEQUENCE [LARGE SCALE GENOMIC DNA]</scope>
    <source>
        <strain evidence="1 2">JCM 3332</strain>
    </source>
</reference>
<accession>A0A846YSE0</accession>
<evidence type="ECO:0000313" key="1">
    <source>
        <dbReference type="EMBL" id="NKY60348.1"/>
    </source>
</evidence>
<protein>
    <submittedName>
        <fullName evidence="1">Uncharacterized protein</fullName>
    </submittedName>
</protein>
<proteinExistence type="predicted"/>